<organism evidence="5">
    <name type="scientific">Rhipicephalus zambeziensis</name>
    <dbReference type="NCBI Taxonomy" id="60191"/>
    <lineage>
        <taxon>Eukaryota</taxon>
        <taxon>Metazoa</taxon>
        <taxon>Ecdysozoa</taxon>
        <taxon>Arthropoda</taxon>
        <taxon>Chelicerata</taxon>
        <taxon>Arachnida</taxon>
        <taxon>Acari</taxon>
        <taxon>Parasitiformes</taxon>
        <taxon>Ixodida</taxon>
        <taxon>Ixodoidea</taxon>
        <taxon>Ixodidae</taxon>
        <taxon>Rhipicephalinae</taxon>
        <taxon>Rhipicephalus</taxon>
        <taxon>Rhipicephalus</taxon>
    </lineage>
</organism>
<proteinExistence type="predicted"/>
<evidence type="ECO:0000313" key="5">
    <source>
        <dbReference type="EMBL" id="MAA11323.1"/>
    </source>
</evidence>
<dbReference type="GO" id="GO:0005576">
    <property type="term" value="C:extracellular region"/>
    <property type="evidence" value="ECO:0007669"/>
    <property type="project" value="UniProtKB-SubCell"/>
</dbReference>
<feature type="chain" id="PRO_5012397928" evidence="3">
    <location>
        <begin position="25"/>
        <end position="100"/>
    </location>
</feature>
<sequence>MTKFRTYLVVLITATLFLAELSWQATPYKKGKCYFKGKFYEPGEKIYTKPCSIWSCIKTSSTHSYVFGKTCPLPAIRPGCKLSPTKEGIFPKCCPDILCP</sequence>
<evidence type="ECO:0000256" key="1">
    <source>
        <dbReference type="ARBA" id="ARBA00004613"/>
    </source>
</evidence>
<comment type="subcellular location">
    <subcellularLocation>
        <location evidence="1">Secreted</location>
    </subcellularLocation>
</comment>
<dbReference type="SMART" id="SM01318">
    <property type="entry name" value="SVWC"/>
    <property type="match status" value="1"/>
</dbReference>
<accession>A0A224YAI8</accession>
<evidence type="ECO:0000259" key="4">
    <source>
        <dbReference type="SMART" id="SM01318"/>
    </source>
</evidence>
<protein>
    <submittedName>
        <fullName evidence="5">8.9 kDa family member</fullName>
    </submittedName>
</protein>
<dbReference type="Pfam" id="PF15430">
    <property type="entry name" value="SVWC"/>
    <property type="match status" value="1"/>
</dbReference>
<keyword evidence="3" id="KW-0732">Signal</keyword>
<dbReference type="EMBL" id="GFPF01000177">
    <property type="protein sequence ID" value="MAA11323.1"/>
    <property type="molecule type" value="Transcribed_RNA"/>
</dbReference>
<evidence type="ECO:0000256" key="3">
    <source>
        <dbReference type="SAM" id="SignalP"/>
    </source>
</evidence>
<reference evidence="5" key="1">
    <citation type="journal article" date="2017" name="Parasit. Vectors">
        <title>Sialotranscriptomics of Rhipicephalus zambeziensis reveals intricate expression profiles of secretory proteins and suggests tight temporal transcriptional regulation during blood-feeding.</title>
        <authorList>
            <person name="de Castro M.H."/>
            <person name="de Klerk D."/>
            <person name="Pienaar R."/>
            <person name="Rees D.J.G."/>
            <person name="Mans B.J."/>
        </authorList>
    </citation>
    <scope>NUCLEOTIDE SEQUENCE</scope>
    <source>
        <tissue evidence="5">Salivary glands</tissue>
    </source>
</reference>
<name>A0A224YAI8_9ACAR</name>
<feature type="domain" description="Single" evidence="4">
    <location>
        <begin position="33"/>
        <end position="99"/>
    </location>
</feature>
<keyword evidence="2" id="KW-0964">Secreted</keyword>
<dbReference type="InterPro" id="IPR029277">
    <property type="entry name" value="SVWC_dom"/>
</dbReference>
<evidence type="ECO:0000256" key="2">
    <source>
        <dbReference type="ARBA" id="ARBA00022525"/>
    </source>
</evidence>
<dbReference type="AlphaFoldDB" id="A0A224YAI8"/>
<feature type="signal peptide" evidence="3">
    <location>
        <begin position="1"/>
        <end position="24"/>
    </location>
</feature>